<name>A0A1G1VP55_9BACT</name>
<dbReference type="AlphaFoldDB" id="A0A1G1VP55"/>
<proteinExistence type="predicted"/>
<comment type="caution">
    <text evidence="1">The sequence shown here is derived from an EMBL/GenBank/DDBJ whole genome shotgun (WGS) entry which is preliminary data.</text>
</comment>
<gene>
    <name evidence="1" type="ORF">A2785_04160</name>
</gene>
<evidence type="ECO:0000313" key="2">
    <source>
        <dbReference type="Proteomes" id="UP000179069"/>
    </source>
</evidence>
<sequence>MSKFVEWAQSLFGEGTPQHRMKAKIEGQTVKVEISLEQPSGPMIVRYAPGTEIHIGDEGYRPFGENEVIHAKEIYFFGAGMSNGITLEDVYFKAMGDPLEVLPLKMIPPEEHQEEE</sequence>
<organism evidence="1 2">
    <name type="scientific">Candidatus Chisholmbacteria bacterium RIFCSPHIGHO2_01_FULL_49_18</name>
    <dbReference type="NCBI Taxonomy" id="1797590"/>
    <lineage>
        <taxon>Bacteria</taxon>
        <taxon>Candidatus Chisholmiibacteriota</taxon>
    </lineage>
</organism>
<dbReference type="EMBL" id="MHCI01000005">
    <property type="protein sequence ID" value="OGY17182.1"/>
    <property type="molecule type" value="Genomic_DNA"/>
</dbReference>
<evidence type="ECO:0000313" key="1">
    <source>
        <dbReference type="EMBL" id="OGY17182.1"/>
    </source>
</evidence>
<dbReference type="Proteomes" id="UP000179069">
    <property type="component" value="Unassembled WGS sequence"/>
</dbReference>
<accession>A0A1G1VP55</accession>
<protein>
    <submittedName>
        <fullName evidence="1">Uncharacterized protein</fullName>
    </submittedName>
</protein>
<reference evidence="1 2" key="1">
    <citation type="journal article" date="2016" name="Nat. Commun.">
        <title>Thousands of microbial genomes shed light on interconnected biogeochemical processes in an aquifer system.</title>
        <authorList>
            <person name="Anantharaman K."/>
            <person name="Brown C.T."/>
            <person name="Hug L.A."/>
            <person name="Sharon I."/>
            <person name="Castelle C.J."/>
            <person name="Probst A.J."/>
            <person name="Thomas B.C."/>
            <person name="Singh A."/>
            <person name="Wilkins M.J."/>
            <person name="Karaoz U."/>
            <person name="Brodie E.L."/>
            <person name="Williams K.H."/>
            <person name="Hubbard S.S."/>
            <person name="Banfield J.F."/>
        </authorList>
    </citation>
    <scope>NUCLEOTIDE SEQUENCE [LARGE SCALE GENOMIC DNA]</scope>
</reference>